<protein>
    <submittedName>
        <fullName evidence="3">Uncharacterized protein</fullName>
    </submittedName>
</protein>
<dbReference type="AlphaFoldDB" id="A0A1X0P953"/>
<evidence type="ECO:0000313" key="3">
    <source>
        <dbReference type="EMBL" id="ORC93464.1"/>
    </source>
</evidence>
<comment type="caution">
    <text evidence="3">The sequence shown here is derived from an EMBL/GenBank/DDBJ whole genome shotgun (WGS) entry which is preliminary data.</text>
</comment>
<feature type="coiled-coil region" evidence="1">
    <location>
        <begin position="149"/>
        <end position="183"/>
    </location>
</feature>
<feature type="compositionally biased region" description="Low complexity" evidence="2">
    <location>
        <begin position="102"/>
        <end position="119"/>
    </location>
</feature>
<feature type="coiled-coil region" evidence="1">
    <location>
        <begin position="562"/>
        <end position="621"/>
    </location>
</feature>
<gene>
    <name evidence="3" type="ORF">TM35_000013410</name>
</gene>
<organism evidence="3 4">
    <name type="scientific">Trypanosoma theileri</name>
    <dbReference type="NCBI Taxonomy" id="67003"/>
    <lineage>
        <taxon>Eukaryota</taxon>
        <taxon>Discoba</taxon>
        <taxon>Euglenozoa</taxon>
        <taxon>Kinetoplastea</taxon>
        <taxon>Metakinetoplastina</taxon>
        <taxon>Trypanosomatida</taxon>
        <taxon>Trypanosomatidae</taxon>
        <taxon>Trypanosoma</taxon>
    </lineage>
</organism>
<feature type="region of interest" description="Disordered" evidence="2">
    <location>
        <begin position="102"/>
        <end position="122"/>
    </location>
</feature>
<evidence type="ECO:0000313" key="4">
    <source>
        <dbReference type="Proteomes" id="UP000192257"/>
    </source>
</evidence>
<evidence type="ECO:0000256" key="1">
    <source>
        <dbReference type="SAM" id="Coils"/>
    </source>
</evidence>
<reference evidence="3 4" key="1">
    <citation type="submission" date="2017-03" db="EMBL/GenBank/DDBJ databases">
        <title>An alternative strategy for trypanosome survival in the mammalian bloodstream revealed through genome and transcriptome analysis of the ubiquitous bovine parasite Trypanosoma (Megatrypanum) theileri.</title>
        <authorList>
            <person name="Kelly S."/>
            <person name="Ivens A."/>
            <person name="Mott A."/>
            <person name="O'Neill E."/>
            <person name="Emms D."/>
            <person name="Macleod O."/>
            <person name="Voorheis P."/>
            <person name="Matthews J."/>
            <person name="Matthews K."/>
            <person name="Carrington M."/>
        </authorList>
    </citation>
    <scope>NUCLEOTIDE SEQUENCE [LARGE SCALE GENOMIC DNA]</scope>
    <source>
        <strain evidence="3">Edinburgh</strain>
    </source>
</reference>
<dbReference type="OrthoDB" id="250182at2759"/>
<dbReference type="EMBL" id="NBCO01000001">
    <property type="protein sequence ID" value="ORC93464.1"/>
    <property type="molecule type" value="Genomic_DNA"/>
</dbReference>
<dbReference type="GeneID" id="39980802"/>
<accession>A0A1X0P953</accession>
<proteinExistence type="predicted"/>
<evidence type="ECO:0000256" key="2">
    <source>
        <dbReference type="SAM" id="MobiDB-lite"/>
    </source>
</evidence>
<dbReference type="VEuPathDB" id="TriTrypDB:TM35_000013410"/>
<keyword evidence="4" id="KW-1185">Reference proteome</keyword>
<sequence length="627" mass="70424">MSSKEEVAELMAHGDAETKISLLKKAVVSVTKQKQLLEVHNKQLQDQMVAIGEELSHVQEENKTLTRKLKKVEAELETERKRGHFGASVKTTWKGISSFVTGADGESQSSSSGAKGSKSTAIPMNLSAEDQEKIISENEHIHMQLFDLKTKYEDEQRKWMTENERLTSELSVFQAEVAELRSLLDSTAHACDHWSVECTRQAAMAQFCHHFFVLAWDIDKQRKKQKEEEKGKGQEEEKRLCVVISPYLMRNRGGVPPQEIREELAIGTLNNVSSFLRTLMSGVSVLVASLRDSFGPHVKGATLSDIRCYRDRLSALLEAHGTKKATLLFHVKQMEDSFTASVTPDEKLMHMLQTQTILFSSLDEWLVLMCEHIRLLVDASVSTGNNITSNSSNNENNDVINHKQTFIESTISAAIYAVASIRGSLTAVNQLCSDSHELLRRERCDSAEWLLALERFWWEGCSASTSLQQAIATFTQLVQDLLTTITSDPIRTALQFICKSLGSLTTHTKKDKLKEVSSQERAVILSPVEIFASEGLGSADNKELVDTLAAADRAAICFHTQMNLTLLELAEKQEALINAQQEVQRLEYLNRQKTDDAERMREALEEQIRLLSEQLVMYTESSTINSR</sequence>
<dbReference type="RefSeq" id="XP_028887530.1">
    <property type="nucleotide sequence ID" value="XM_029021022.1"/>
</dbReference>
<name>A0A1X0P953_9TRYP</name>
<keyword evidence="1" id="KW-0175">Coiled coil</keyword>
<dbReference type="Proteomes" id="UP000192257">
    <property type="component" value="Unassembled WGS sequence"/>
</dbReference>
<feature type="coiled-coil region" evidence="1">
    <location>
        <begin position="41"/>
        <end position="82"/>
    </location>
</feature>